<accession>A0AAV3FBY8</accession>
<evidence type="ECO:0000313" key="1">
    <source>
        <dbReference type="EMBL" id="EIA17024.1"/>
    </source>
</evidence>
<dbReference type="Proteomes" id="UP000005358">
    <property type="component" value="Chromosome"/>
</dbReference>
<reference evidence="1 2" key="1">
    <citation type="journal article" date="2012" name="PLoS ONE">
        <title>Genome Sequencing and Analysis of a Type A Clostridium perfringens Isolate from a Case of Bovine Clostridial Abomasitis.</title>
        <authorList>
            <person name="Nowell V.J."/>
            <person name="Kropinski A.M."/>
            <person name="Songer J.G."/>
            <person name="Macinnes J.I."/>
            <person name="Parreira V.R."/>
            <person name="Prescott J.F."/>
        </authorList>
    </citation>
    <scope>NUCLEOTIDE SEQUENCE [LARGE SCALE GENOMIC DNA]</scope>
    <source>
        <strain evidence="1 2">F262</strain>
    </source>
</reference>
<organism evidence="1 2">
    <name type="scientific">Clostridium perfringens F262</name>
    <dbReference type="NCBI Taxonomy" id="883064"/>
    <lineage>
        <taxon>Bacteria</taxon>
        <taxon>Bacillati</taxon>
        <taxon>Bacillota</taxon>
        <taxon>Clostridia</taxon>
        <taxon>Eubacteriales</taxon>
        <taxon>Clostridiaceae</taxon>
        <taxon>Clostridium</taxon>
    </lineage>
</organism>
<evidence type="ECO:0008006" key="3">
    <source>
        <dbReference type="Google" id="ProtNLM"/>
    </source>
</evidence>
<dbReference type="RefSeq" id="WP_003481463.1">
    <property type="nucleotide sequence ID" value="NZ_CM001477.1"/>
</dbReference>
<dbReference type="EMBL" id="AFES01000023">
    <property type="protein sequence ID" value="EIA17024.1"/>
    <property type="molecule type" value="Genomic_DNA"/>
</dbReference>
<gene>
    <name evidence="1" type="ORF">HA1_08502</name>
</gene>
<proteinExistence type="predicted"/>
<sequence length="198" mass="22450">MDNLFTIYKTDDDFEKSIKEELNNIKLELNSDIKFKLEKDHCPAVSGELAGQVIHILNSDPVGAFINLCELGAIAYNVIKFLKSKNKEYRISKKLCKALALFKLKNENKESTEGCNLDKAIVYGPMKIDNINGIISMEDFAIVNDATGEIGYLIAYAFQKGEKRTRTIWNLINTKGEIIVSWTTQTLTENLPEFFKNN</sequence>
<name>A0AAV3FBY8_CLOPF</name>
<protein>
    <recommendedName>
        <fullName evidence="3">PRC-barrel domain-containing protein</fullName>
    </recommendedName>
</protein>
<dbReference type="AlphaFoldDB" id="A0AAV3FBY8"/>
<comment type="caution">
    <text evidence="1">The sequence shown here is derived from an EMBL/GenBank/DDBJ whole genome shotgun (WGS) entry which is preliminary data.</text>
</comment>
<evidence type="ECO:0000313" key="2">
    <source>
        <dbReference type="Proteomes" id="UP000005358"/>
    </source>
</evidence>